<organism evidence="3 4">
    <name type="scientific">Collybia nuda</name>
    <dbReference type="NCBI Taxonomy" id="64659"/>
    <lineage>
        <taxon>Eukaryota</taxon>
        <taxon>Fungi</taxon>
        <taxon>Dikarya</taxon>
        <taxon>Basidiomycota</taxon>
        <taxon>Agaricomycotina</taxon>
        <taxon>Agaricomycetes</taxon>
        <taxon>Agaricomycetidae</taxon>
        <taxon>Agaricales</taxon>
        <taxon>Tricholomatineae</taxon>
        <taxon>Clitocybaceae</taxon>
        <taxon>Collybia</taxon>
    </lineage>
</organism>
<feature type="region of interest" description="Disordered" evidence="1">
    <location>
        <begin position="546"/>
        <end position="583"/>
    </location>
</feature>
<feature type="compositionally biased region" description="Basic residues" evidence="1">
    <location>
        <begin position="546"/>
        <end position="555"/>
    </location>
</feature>
<feature type="region of interest" description="Disordered" evidence="1">
    <location>
        <begin position="318"/>
        <end position="417"/>
    </location>
</feature>
<dbReference type="Gene3D" id="3.40.50.150">
    <property type="entry name" value="Vaccinia Virus protein VP39"/>
    <property type="match status" value="1"/>
</dbReference>
<dbReference type="CDD" id="cd02440">
    <property type="entry name" value="AdoMet_MTases"/>
    <property type="match status" value="1"/>
</dbReference>
<feature type="compositionally biased region" description="Acidic residues" evidence="1">
    <location>
        <begin position="340"/>
        <end position="360"/>
    </location>
</feature>
<sequence length="884" mass="96997">MGFSFKERIKEVKEVKKEQGRPRNLSESVKPLDDTIISLVSPPQSTNYSPTESGTDRPLSSHGIFTLSKSKGLKKKRSLASLLSAASESNIITTPVTQSLSLGSSPLGILAPITASPVDEQPNNGPDETWKPARRPINNFIRKNTWLKRENMKVHPYPLEAPYMQAYDPILLENERYTNDLLRRLNSNEAPSFHDYGNKTPLYILDLGCGSGHWLLDVSLIWKNSQHTGFDLVDTLIPDLRKQDNIQFVRGNFLNPLPFADKSFDFVRMANLTLCIPYNKWEFVLSEVQRILTIDGRLELIDDQIFFPYGPPPVAFPTYPSTPSPVAPMKPDSESSFFDLDGDDFDDEGTIGGDSMEDGDSMSTESTLFSDGDTSASSHEIKIAPIKDTSSEPRLPLPNPPAALSLDDPKTPTSTTTITIDDASTTARPSSWSIEAAAARDMEIVFENMLNKKFGIHTRPSDFVVDVMKHVFGNGRKIKSCHLKLAPNDTIIGALSKNATSNNGNSGSTAVVGEKDEKITGDSVVGQMLNEVKPWFSVDKVKDERKRHKMVKKMKKMEGLVPSSPRSSDESFTPSTHVPPGISAKAAGRLGITEDSSQYASSPITGKVSAKAANRLGINEESRQYQSGQPSSTSADDLSITGAEREPTKIPPLAELSVDTGTSTTGASPANENRLSAKAAGRLGISYSELAAAAAGSTRRPQSSSSSFSTKSFNAVQSPGLVLWPNLYIPLPPVELEMHACKHVHTLLGCKPALAEFVKTHVDEQGERLAKDDEFDQALWDYECFRRRRFHWPSEAPDWDIASTDPSEEFSPRSAKFPTPRTVVSPDPTAPRKISESSHGPYMCDELTHVRTVRVYEAVKTDDYSLSSLPFPRSPAPSPPTIQA</sequence>
<evidence type="ECO:0000313" key="4">
    <source>
        <dbReference type="Proteomes" id="UP000807353"/>
    </source>
</evidence>
<dbReference type="AlphaFoldDB" id="A0A9P5YH02"/>
<dbReference type="OrthoDB" id="2013972at2759"/>
<feature type="compositionally biased region" description="Low complexity" evidence="1">
    <location>
        <begin position="402"/>
        <end position="417"/>
    </location>
</feature>
<feature type="region of interest" description="Disordered" evidence="1">
    <location>
        <begin position="797"/>
        <end position="839"/>
    </location>
</feature>
<name>A0A9P5YH02_9AGAR</name>
<feature type="compositionally biased region" description="Pro residues" evidence="1">
    <location>
        <begin position="872"/>
        <end position="884"/>
    </location>
</feature>
<reference evidence="3" key="1">
    <citation type="submission" date="2020-11" db="EMBL/GenBank/DDBJ databases">
        <authorList>
            <consortium name="DOE Joint Genome Institute"/>
            <person name="Ahrendt S."/>
            <person name="Riley R."/>
            <person name="Andreopoulos W."/>
            <person name="Labutti K."/>
            <person name="Pangilinan J."/>
            <person name="Ruiz-Duenas F.J."/>
            <person name="Barrasa J.M."/>
            <person name="Sanchez-Garcia M."/>
            <person name="Camarero S."/>
            <person name="Miyauchi S."/>
            <person name="Serrano A."/>
            <person name="Linde D."/>
            <person name="Babiker R."/>
            <person name="Drula E."/>
            <person name="Ayuso-Fernandez I."/>
            <person name="Pacheco R."/>
            <person name="Padilla G."/>
            <person name="Ferreira P."/>
            <person name="Barriuso J."/>
            <person name="Kellner H."/>
            <person name="Castanera R."/>
            <person name="Alfaro M."/>
            <person name="Ramirez L."/>
            <person name="Pisabarro A.G."/>
            <person name="Kuo A."/>
            <person name="Tritt A."/>
            <person name="Lipzen A."/>
            <person name="He G."/>
            <person name="Yan M."/>
            <person name="Ng V."/>
            <person name="Cullen D."/>
            <person name="Martin F."/>
            <person name="Rosso M.-N."/>
            <person name="Henrissat B."/>
            <person name="Hibbett D."/>
            <person name="Martinez A.T."/>
            <person name="Grigoriev I.V."/>
        </authorList>
    </citation>
    <scope>NUCLEOTIDE SEQUENCE</scope>
    <source>
        <strain evidence="3">CBS 247.69</strain>
    </source>
</reference>
<evidence type="ECO:0000313" key="3">
    <source>
        <dbReference type="EMBL" id="KAF9469742.1"/>
    </source>
</evidence>
<feature type="region of interest" description="Disordered" evidence="1">
    <location>
        <begin position="621"/>
        <end position="674"/>
    </location>
</feature>
<feature type="domain" description="Methyltransferase" evidence="2">
    <location>
        <begin position="204"/>
        <end position="296"/>
    </location>
</feature>
<feature type="compositionally biased region" description="Polar residues" evidence="1">
    <location>
        <begin position="564"/>
        <end position="576"/>
    </location>
</feature>
<comment type="caution">
    <text evidence="3">The sequence shown here is derived from an EMBL/GenBank/DDBJ whole genome shotgun (WGS) entry which is preliminary data.</text>
</comment>
<evidence type="ECO:0000256" key="1">
    <source>
        <dbReference type="SAM" id="MobiDB-lite"/>
    </source>
</evidence>
<dbReference type="Proteomes" id="UP000807353">
    <property type="component" value="Unassembled WGS sequence"/>
</dbReference>
<dbReference type="InterPro" id="IPR041698">
    <property type="entry name" value="Methyltransf_25"/>
</dbReference>
<dbReference type="SUPFAM" id="SSF53335">
    <property type="entry name" value="S-adenosyl-L-methionine-dependent methyltransferases"/>
    <property type="match status" value="1"/>
</dbReference>
<evidence type="ECO:0000259" key="2">
    <source>
        <dbReference type="Pfam" id="PF13649"/>
    </source>
</evidence>
<feature type="region of interest" description="Disordered" evidence="1">
    <location>
        <begin position="865"/>
        <end position="884"/>
    </location>
</feature>
<keyword evidence="4" id="KW-1185">Reference proteome</keyword>
<dbReference type="EMBL" id="MU150229">
    <property type="protein sequence ID" value="KAF9469742.1"/>
    <property type="molecule type" value="Genomic_DNA"/>
</dbReference>
<feature type="region of interest" description="Disordered" evidence="1">
    <location>
        <begin position="13"/>
        <end position="63"/>
    </location>
</feature>
<feature type="compositionally biased region" description="Polar residues" evidence="1">
    <location>
        <begin position="659"/>
        <end position="674"/>
    </location>
</feature>
<feature type="compositionally biased region" description="Polar residues" evidence="1">
    <location>
        <begin position="624"/>
        <end position="636"/>
    </location>
</feature>
<dbReference type="Pfam" id="PF13649">
    <property type="entry name" value="Methyltransf_25"/>
    <property type="match status" value="1"/>
</dbReference>
<proteinExistence type="predicted"/>
<feature type="compositionally biased region" description="Polar residues" evidence="1">
    <location>
        <begin position="41"/>
        <end position="53"/>
    </location>
</feature>
<feature type="compositionally biased region" description="Pro residues" evidence="1">
    <location>
        <begin position="318"/>
        <end position="328"/>
    </location>
</feature>
<feature type="compositionally biased region" description="Polar residues" evidence="1">
    <location>
        <begin position="361"/>
        <end position="378"/>
    </location>
</feature>
<accession>A0A9P5YH02</accession>
<gene>
    <name evidence="3" type="ORF">BDZ94DRAFT_1231356</name>
</gene>
<dbReference type="InterPro" id="IPR029063">
    <property type="entry name" value="SAM-dependent_MTases_sf"/>
</dbReference>
<protein>
    <recommendedName>
        <fullName evidence="2">Methyltransferase domain-containing protein</fullName>
    </recommendedName>
</protein>